<name>A0ABW3R3W1_9PSEU</name>
<keyword evidence="3" id="KW-1185">Reference proteome</keyword>
<dbReference type="RefSeq" id="WP_380729102.1">
    <property type="nucleotide sequence ID" value="NZ_JBHTLK010000278.1"/>
</dbReference>
<reference evidence="3" key="1">
    <citation type="journal article" date="2019" name="Int. J. Syst. Evol. Microbiol.">
        <title>The Global Catalogue of Microorganisms (GCM) 10K type strain sequencing project: providing services to taxonomists for standard genome sequencing and annotation.</title>
        <authorList>
            <consortium name="The Broad Institute Genomics Platform"/>
            <consortium name="The Broad Institute Genome Sequencing Center for Infectious Disease"/>
            <person name="Wu L."/>
            <person name="Ma J."/>
        </authorList>
    </citation>
    <scope>NUCLEOTIDE SEQUENCE [LARGE SCALE GENOMIC DNA]</scope>
    <source>
        <strain evidence="3">CCUG 60214</strain>
    </source>
</reference>
<proteinExistence type="predicted"/>
<feature type="compositionally biased region" description="Low complexity" evidence="1">
    <location>
        <begin position="78"/>
        <end position="93"/>
    </location>
</feature>
<accession>A0ABW3R3W1</accession>
<evidence type="ECO:0000313" key="2">
    <source>
        <dbReference type="EMBL" id="MFD1151787.1"/>
    </source>
</evidence>
<dbReference type="Proteomes" id="UP001597168">
    <property type="component" value="Unassembled WGS sequence"/>
</dbReference>
<organism evidence="2 3">
    <name type="scientific">Saccharothrix hoggarensis</name>
    <dbReference type="NCBI Taxonomy" id="913853"/>
    <lineage>
        <taxon>Bacteria</taxon>
        <taxon>Bacillati</taxon>
        <taxon>Actinomycetota</taxon>
        <taxon>Actinomycetes</taxon>
        <taxon>Pseudonocardiales</taxon>
        <taxon>Pseudonocardiaceae</taxon>
        <taxon>Saccharothrix</taxon>
    </lineage>
</organism>
<feature type="region of interest" description="Disordered" evidence="1">
    <location>
        <begin position="57"/>
        <end position="101"/>
    </location>
</feature>
<dbReference type="EMBL" id="JBHTLK010000278">
    <property type="protein sequence ID" value="MFD1151787.1"/>
    <property type="molecule type" value="Genomic_DNA"/>
</dbReference>
<sequence>MAALVAVMVMVSFATFDRQGERRSVGTVPSSGWNREPVRAVEAPDFVERERRFPRGTGVGLMPHVSSPPPYPQGPGHGPQAWPAHPTGPAHAGPVPPPPPRRKGRAVWWVLALAAVLVAGGEPGWLALAGDERSAGREERSGGGAAEDAGCSGDYCIGKYRYVNACGLLDPSGTASRIGPAGDEGLLVQESFIDPLPAADPASPPTWPFSARSHCDVRPVDYQEAVFRSLSLELEQYGVDGAVEAKPAEQGRSLPGIENVAVQDGDGGVEVFGWVRNTRFRLNLVWSNKKPPIPEATITALVDSVVKGVANAPSAAADLGELREGGRRVVTDACAVFTGADFQDAVDYAVDPTNVDRGYHTALTGSITRTCRRTTAPPDRERPAPEGTTYLDGSMSPKVTVTQHVDAAAARAAMAEDRRDIAGAVDVPGVGDGAVFGAGRSSFSLVFTKGFHQVRIDCGLSNGNADWTPADMRARLEPLAAAVAARVP</sequence>
<comment type="caution">
    <text evidence="2">The sequence shown here is derived from an EMBL/GenBank/DDBJ whole genome shotgun (WGS) entry which is preliminary data.</text>
</comment>
<protein>
    <submittedName>
        <fullName evidence="2">Uncharacterized protein</fullName>
    </submittedName>
</protein>
<evidence type="ECO:0000313" key="3">
    <source>
        <dbReference type="Proteomes" id="UP001597168"/>
    </source>
</evidence>
<evidence type="ECO:0000256" key="1">
    <source>
        <dbReference type="SAM" id="MobiDB-lite"/>
    </source>
</evidence>
<feature type="region of interest" description="Disordered" evidence="1">
    <location>
        <begin position="372"/>
        <end position="395"/>
    </location>
</feature>
<gene>
    <name evidence="2" type="ORF">ACFQ3T_32020</name>
</gene>